<keyword evidence="5" id="KW-1185">Reference proteome</keyword>
<feature type="compositionally biased region" description="Basic and acidic residues" evidence="2">
    <location>
        <begin position="161"/>
        <end position="185"/>
    </location>
</feature>
<organism evidence="4">
    <name type="scientific">Solanum lycopersicum</name>
    <name type="common">Tomato</name>
    <name type="synonym">Lycopersicon esculentum</name>
    <dbReference type="NCBI Taxonomy" id="4081"/>
    <lineage>
        <taxon>Eukaryota</taxon>
        <taxon>Viridiplantae</taxon>
        <taxon>Streptophyta</taxon>
        <taxon>Embryophyta</taxon>
        <taxon>Tracheophyta</taxon>
        <taxon>Spermatophyta</taxon>
        <taxon>Magnoliopsida</taxon>
        <taxon>eudicotyledons</taxon>
        <taxon>Gunneridae</taxon>
        <taxon>Pentapetalae</taxon>
        <taxon>asterids</taxon>
        <taxon>lamiids</taxon>
        <taxon>Solanales</taxon>
        <taxon>Solanaceae</taxon>
        <taxon>Solanoideae</taxon>
        <taxon>Solaneae</taxon>
        <taxon>Solanum</taxon>
        <taxon>Solanum subgen. Lycopersicon</taxon>
    </lineage>
</organism>
<dbReference type="GeneID" id="101258493"/>
<comment type="similarity">
    <text evidence="1">Belongs to the LEA type 2 family.</text>
</comment>
<dbReference type="SMART" id="SM00769">
    <property type="entry name" value="WHy"/>
    <property type="match status" value="1"/>
</dbReference>
<dbReference type="Gene3D" id="2.60.40.1820">
    <property type="match status" value="1"/>
</dbReference>
<dbReference type="KEGG" id="sly:101258493"/>
<dbReference type="EnsemblPlants" id="Solyc10g011900.3.1">
    <property type="protein sequence ID" value="Solyc10g011900.3.1"/>
    <property type="gene ID" value="Solyc10g011900.3"/>
</dbReference>
<dbReference type="STRING" id="4081.A0A3Q7ID71"/>
<dbReference type="PANTHER" id="PTHR31459">
    <property type="match status" value="1"/>
</dbReference>
<dbReference type="InParanoid" id="A0A3Q7ID71"/>
<evidence type="ECO:0000256" key="1">
    <source>
        <dbReference type="ARBA" id="ARBA00005960"/>
    </source>
</evidence>
<dbReference type="InterPro" id="IPR004864">
    <property type="entry name" value="LEA_2"/>
</dbReference>
<dbReference type="InterPro" id="IPR045043">
    <property type="entry name" value="Lea14-like"/>
</dbReference>
<protein>
    <recommendedName>
        <fullName evidence="3">Water stress and hypersensitive response domain-containing protein</fullName>
    </recommendedName>
</protein>
<proteinExistence type="inferred from homology"/>
<reference evidence="4" key="1">
    <citation type="journal article" date="2012" name="Nature">
        <title>The tomato genome sequence provides insights into fleshy fruit evolution.</title>
        <authorList>
            <consortium name="Tomato Genome Consortium"/>
        </authorList>
    </citation>
    <scope>NUCLEOTIDE SEQUENCE [LARGE SCALE GENOMIC DNA]</scope>
    <source>
        <strain evidence="4">cv. Heinz 1706</strain>
    </source>
</reference>
<dbReference type="OrthoDB" id="588983at2759"/>
<dbReference type="GO" id="GO:0009269">
    <property type="term" value="P:response to desiccation"/>
    <property type="evidence" value="ECO:0007669"/>
    <property type="project" value="InterPro"/>
</dbReference>
<evidence type="ECO:0000256" key="2">
    <source>
        <dbReference type="SAM" id="MobiDB-lite"/>
    </source>
</evidence>
<feature type="domain" description="Water stress and hypersensitive response" evidence="3">
    <location>
        <begin position="23"/>
        <end position="141"/>
    </location>
</feature>
<dbReference type="AlphaFoldDB" id="A0A3Q7ID71"/>
<reference evidence="4" key="2">
    <citation type="submission" date="2019-01" db="UniProtKB">
        <authorList>
            <consortium name="EnsemblPlants"/>
        </authorList>
    </citation>
    <scope>IDENTIFICATION</scope>
    <source>
        <strain evidence="4">cv. Heinz 1706</strain>
    </source>
</reference>
<dbReference type="OMA" id="MDYVDKA"/>
<gene>
    <name evidence="4" type="primary">LOC101258493</name>
</gene>
<feature type="region of interest" description="Disordered" evidence="2">
    <location>
        <begin position="147"/>
        <end position="185"/>
    </location>
</feature>
<accession>A0A3Q7ID71</accession>
<evidence type="ECO:0000313" key="5">
    <source>
        <dbReference type="Proteomes" id="UP000004994"/>
    </source>
</evidence>
<dbReference type="RefSeq" id="XP_004248064.2">
    <property type="nucleotide sequence ID" value="XM_004248016.5"/>
</dbReference>
<dbReference type="Gramene" id="Solyc10g011900.3.1">
    <property type="protein sequence ID" value="Solyc10g011900.3.1"/>
    <property type="gene ID" value="Solyc10g011900.3"/>
</dbReference>
<evidence type="ECO:0000259" key="3">
    <source>
        <dbReference type="SMART" id="SM00769"/>
    </source>
</evidence>
<dbReference type="PaxDb" id="4081-Solyc10g011900.2.1"/>
<dbReference type="SMR" id="A0A3Q7ID71"/>
<dbReference type="Pfam" id="PF03168">
    <property type="entry name" value="LEA_2"/>
    <property type="match status" value="1"/>
</dbReference>
<dbReference type="FunCoup" id="A0A3Q7ID71">
    <property type="interactions" value="66"/>
</dbReference>
<dbReference type="PANTHER" id="PTHR31459:SF28">
    <property type="entry name" value="DESICCATION PROTECTANT PROTEIN LEA14 HOMOLOG"/>
    <property type="match status" value="1"/>
</dbReference>
<evidence type="ECO:0000313" key="4">
    <source>
        <dbReference type="EnsemblPlants" id="Solyc10g011900.3.1"/>
    </source>
</evidence>
<dbReference type="SUPFAM" id="SSF117070">
    <property type="entry name" value="LEA14-like"/>
    <property type="match status" value="1"/>
</dbReference>
<dbReference type="InterPro" id="IPR013990">
    <property type="entry name" value="WHy-dom"/>
</dbReference>
<dbReference type="Proteomes" id="UP000004994">
    <property type="component" value="Chromosome 10"/>
</dbReference>
<sequence length="185" mass="20982">MDYVDKAKNYVSEKVAEMEKPEATVMEVDVKNINFDSISYHAKVSVTNPYNVPIPIMEIAYVVKCGGSRIVATGTIPDPGSLKAKTTTLVDVPAKVPHSAILSLVRDIATDWDIDYTLELSFIIDLPVFGNFTIPLTYSGEYKLPTLSDFWRGDGEEEKEEKEKKEEKEEKEEKEKKEKKEEKEK</sequence>
<name>A0A3Q7ID71_SOLLC</name>